<feature type="domain" description="Translation elongation factor EFTs/EF1B dimerisation" evidence="9">
    <location>
        <begin position="71"/>
        <end position="263"/>
    </location>
</feature>
<proteinExistence type="inferred from homology"/>
<evidence type="ECO:0000256" key="1">
    <source>
        <dbReference type="ARBA" id="ARBA00005532"/>
    </source>
</evidence>
<gene>
    <name evidence="6 10" type="primary">tsf</name>
    <name evidence="10" type="ORF">ICW73_00460</name>
</gene>
<sequence length="266" mass="30202">MKNVSVSLIKELRLRTGVSFVECKRALLEENGDIELSIDNLRKAGMVTAAKKNTHVTNQGVIFAFVKNDAGVMLELNCETDFVTKNKHFINLGKKIISTALDKNIKDINQIKSIFELERTELVFRLNENININRFNYLHGKNIVAYVHSFRIGVLVHADNLDQKMLKNIAMHIAASKPQYLYPENVSKSVFNREYNIQIELSKTLNKPSNIIKKIVSGRMKKFVNSISLTGQNFIINPAKTVGEILHENNASVISFIRFEIGEKII</sequence>
<reference evidence="10 11" key="1">
    <citation type="submission" date="2020-09" db="EMBL/GenBank/DDBJ databases">
        <title>Genome sequence of the banana aphid, Pentalonia nigronervosa Coquerel (Hemiptera: Aphididae) and its symbionts.</title>
        <authorList>
            <person name="Mathers T.C."/>
            <person name="Mugford S.T."/>
            <person name="Hogenhout S.A."/>
            <person name="Tripathi L."/>
        </authorList>
    </citation>
    <scope>NUCLEOTIDE SEQUENCE [LARGE SCALE GENOMIC DNA]</scope>
    <source>
        <strain evidence="10">Ba4</strain>
    </source>
</reference>
<dbReference type="PROSITE" id="PS01126">
    <property type="entry name" value="EF_TS_1"/>
    <property type="match status" value="1"/>
</dbReference>
<evidence type="ECO:0000256" key="4">
    <source>
        <dbReference type="ARBA" id="ARBA00022768"/>
    </source>
</evidence>
<dbReference type="FunFam" id="1.10.8.10:FF:000001">
    <property type="entry name" value="Elongation factor Ts"/>
    <property type="match status" value="1"/>
</dbReference>
<dbReference type="PANTHER" id="PTHR11741:SF0">
    <property type="entry name" value="ELONGATION FACTOR TS, MITOCHONDRIAL"/>
    <property type="match status" value="1"/>
</dbReference>
<dbReference type="Gene3D" id="3.30.479.20">
    <property type="entry name" value="Elongation factor Ts, dimerisation domain"/>
    <property type="match status" value="2"/>
</dbReference>
<evidence type="ECO:0000256" key="5">
    <source>
        <dbReference type="ARBA" id="ARBA00022917"/>
    </source>
</evidence>
<comment type="subcellular location">
    <subcellularLocation>
        <location evidence="6 8">Cytoplasm</location>
    </subcellularLocation>
</comment>
<keyword evidence="3 6" id="KW-0963">Cytoplasm</keyword>
<comment type="function">
    <text evidence="6 7">Associates with the EF-Tu.GDP complex and induces the exchange of GDP to GTP. It remains bound to the aminoacyl-tRNA.EF-Tu.GTP complex up to the GTP hydrolysis stage on the ribosome.</text>
</comment>
<dbReference type="Gene3D" id="1.10.8.10">
    <property type="entry name" value="DNA helicase RuvA subunit, C-terminal domain"/>
    <property type="match status" value="1"/>
</dbReference>
<dbReference type="Pfam" id="PF00889">
    <property type="entry name" value="EF_TS"/>
    <property type="match status" value="1"/>
</dbReference>
<dbReference type="CDD" id="cd14275">
    <property type="entry name" value="UBA_EF-Ts"/>
    <property type="match status" value="1"/>
</dbReference>
<dbReference type="GO" id="GO:0003746">
    <property type="term" value="F:translation elongation factor activity"/>
    <property type="evidence" value="ECO:0007669"/>
    <property type="project" value="UniProtKB-UniRule"/>
</dbReference>
<dbReference type="AlphaFoldDB" id="A0A7H1AZN5"/>
<organism evidence="10 11">
    <name type="scientific">Buchnera aphidicola</name>
    <name type="common">Pentalonia nigronervosa</name>
    <dbReference type="NCBI Taxonomy" id="1309793"/>
    <lineage>
        <taxon>Bacteria</taxon>
        <taxon>Pseudomonadati</taxon>
        <taxon>Pseudomonadota</taxon>
        <taxon>Gammaproteobacteria</taxon>
        <taxon>Enterobacterales</taxon>
        <taxon>Erwiniaceae</taxon>
        <taxon>Buchnera</taxon>
    </lineage>
</organism>
<dbReference type="InterPro" id="IPR036402">
    <property type="entry name" value="EF-Ts_dimer_sf"/>
</dbReference>
<dbReference type="GO" id="GO:0005737">
    <property type="term" value="C:cytoplasm"/>
    <property type="evidence" value="ECO:0007669"/>
    <property type="project" value="UniProtKB-SubCell"/>
</dbReference>
<evidence type="ECO:0000256" key="8">
    <source>
        <dbReference type="RuleBase" id="RU000643"/>
    </source>
</evidence>
<keyword evidence="5 6" id="KW-0648">Protein biosynthesis</keyword>
<dbReference type="SUPFAM" id="SSF54713">
    <property type="entry name" value="Elongation factor Ts (EF-Ts), dimerisation domain"/>
    <property type="match status" value="1"/>
</dbReference>
<dbReference type="Gene3D" id="1.10.286.20">
    <property type="match status" value="1"/>
</dbReference>
<evidence type="ECO:0000256" key="2">
    <source>
        <dbReference type="ARBA" id="ARBA00016956"/>
    </source>
</evidence>
<dbReference type="InterPro" id="IPR018101">
    <property type="entry name" value="Transl_elong_Ts_CS"/>
</dbReference>
<dbReference type="SUPFAM" id="SSF46934">
    <property type="entry name" value="UBA-like"/>
    <property type="match status" value="1"/>
</dbReference>
<evidence type="ECO:0000256" key="7">
    <source>
        <dbReference type="RuleBase" id="RU000642"/>
    </source>
</evidence>
<evidence type="ECO:0000259" key="9">
    <source>
        <dbReference type="Pfam" id="PF00889"/>
    </source>
</evidence>
<evidence type="ECO:0000256" key="3">
    <source>
        <dbReference type="ARBA" id="ARBA00022490"/>
    </source>
</evidence>
<dbReference type="InterPro" id="IPR009060">
    <property type="entry name" value="UBA-like_sf"/>
</dbReference>
<dbReference type="EMBL" id="CP061275">
    <property type="protein sequence ID" value="QNS01940.1"/>
    <property type="molecule type" value="Genomic_DNA"/>
</dbReference>
<dbReference type="Proteomes" id="UP000516346">
    <property type="component" value="Chromosome"/>
</dbReference>
<keyword evidence="4 6" id="KW-0251">Elongation factor</keyword>
<accession>A0A7H1AZN5</accession>
<dbReference type="PROSITE" id="PS01127">
    <property type="entry name" value="EF_TS_2"/>
    <property type="match status" value="1"/>
</dbReference>
<dbReference type="PANTHER" id="PTHR11741">
    <property type="entry name" value="ELONGATION FACTOR TS"/>
    <property type="match status" value="1"/>
</dbReference>
<protein>
    <recommendedName>
        <fullName evidence="2 6">Elongation factor Ts</fullName>
        <shortName evidence="6">EF-Ts</shortName>
    </recommendedName>
</protein>
<dbReference type="InterPro" id="IPR014039">
    <property type="entry name" value="Transl_elong_EFTs/EF1B_dimer"/>
</dbReference>
<dbReference type="InterPro" id="IPR001816">
    <property type="entry name" value="Transl_elong_EFTs/EF1B"/>
</dbReference>
<name>A0A7H1AZN5_9GAMM</name>
<dbReference type="HAMAP" id="MF_00050">
    <property type="entry name" value="EF_Ts"/>
    <property type="match status" value="1"/>
</dbReference>
<comment type="similarity">
    <text evidence="1 6 7">Belongs to the EF-Ts family.</text>
</comment>
<dbReference type="NCBIfam" id="TIGR00116">
    <property type="entry name" value="tsf"/>
    <property type="match status" value="1"/>
</dbReference>
<evidence type="ECO:0000256" key="6">
    <source>
        <dbReference type="HAMAP-Rule" id="MF_00050"/>
    </source>
</evidence>
<evidence type="ECO:0000313" key="10">
    <source>
        <dbReference type="EMBL" id="QNS01940.1"/>
    </source>
</evidence>
<evidence type="ECO:0000313" key="11">
    <source>
        <dbReference type="Proteomes" id="UP000516346"/>
    </source>
</evidence>
<feature type="region of interest" description="Involved in Mg(2+) ion dislocation from EF-Tu" evidence="6">
    <location>
        <begin position="80"/>
        <end position="83"/>
    </location>
</feature>